<sequence length="52" mass="6249">MPVSFVTVHSPQLHLDHFESNCLNFCFENQNIGRASEQLRFLQFPYQYQYHS</sequence>
<keyword evidence="2" id="KW-1185">Reference proteome</keyword>
<proteinExistence type="predicted"/>
<accession>A0A3S3RA59</accession>
<dbReference type="EMBL" id="MTKO01000018">
    <property type="protein sequence ID" value="RWX47860.1"/>
    <property type="molecule type" value="Genomic_DNA"/>
</dbReference>
<evidence type="ECO:0000313" key="2">
    <source>
        <dbReference type="Proteomes" id="UP000287853"/>
    </source>
</evidence>
<organism evidence="1 2">
    <name type="scientific">Candidatus Electrothrix aarhusensis</name>
    <dbReference type="NCBI Taxonomy" id="1859131"/>
    <lineage>
        <taxon>Bacteria</taxon>
        <taxon>Pseudomonadati</taxon>
        <taxon>Thermodesulfobacteriota</taxon>
        <taxon>Desulfobulbia</taxon>
        <taxon>Desulfobulbales</taxon>
        <taxon>Desulfobulbaceae</taxon>
        <taxon>Candidatus Electrothrix</taxon>
    </lineage>
</organism>
<evidence type="ECO:0000313" key="1">
    <source>
        <dbReference type="EMBL" id="RWX47860.1"/>
    </source>
</evidence>
<protein>
    <submittedName>
        <fullName evidence="1">Uncharacterized protein</fullName>
    </submittedName>
</protein>
<comment type="caution">
    <text evidence="1">The sequence shown here is derived from an EMBL/GenBank/DDBJ whole genome shotgun (WGS) entry which is preliminary data.</text>
</comment>
<gene>
    <name evidence="1" type="ORF">H206_05558</name>
</gene>
<dbReference type="Proteomes" id="UP000287853">
    <property type="component" value="Unassembled WGS sequence"/>
</dbReference>
<dbReference type="AlphaFoldDB" id="A0A3S3RA59"/>
<reference evidence="1 2" key="1">
    <citation type="submission" date="2017-01" db="EMBL/GenBank/DDBJ databases">
        <title>The cable genome- insights into the physiology and evolution of filamentous bacteria capable of sulfide oxidation via long distance electron transfer.</title>
        <authorList>
            <person name="Schreiber L."/>
            <person name="Bjerg J.T."/>
            <person name="Boggild A."/>
            <person name="Van De Vossenberg J."/>
            <person name="Meysman F."/>
            <person name="Nielsen L.P."/>
            <person name="Schramm A."/>
            <person name="Kjeldsen K.U."/>
        </authorList>
    </citation>
    <scope>NUCLEOTIDE SEQUENCE [LARGE SCALE GENOMIC DNA]</scope>
    <source>
        <strain evidence="1">MCF</strain>
    </source>
</reference>
<name>A0A3S3RA59_9BACT</name>